<sequence length="166" mass="19416">QPCVPPSLGIGYPTEVKDEGNGEFPMMSNPKKKPKVPADNGPGRSGRRLRKPPQYLTDYDLTTDSLCTFRLDMPRGRSDYRGQWGRNRWDEPRRYDCRRERSRSRERPSKWGRWDDRSSSRETIGLLQEERHRQSAPPRVYSPPRDKRARSPKVRKDSASGSKWTQ</sequence>
<accession>A0A8S4QBI3</accession>
<evidence type="ECO:0000313" key="2">
    <source>
        <dbReference type="EMBL" id="CAH1802919.1"/>
    </source>
</evidence>
<evidence type="ECO:0000256" key="1">
    <source>
        <dbReference type="SAM" id="MobiDB-lite"/>
    </source>
</evidence>
<name>A0A8S4QBI3_OWEFU</name>
<feature type="compositionally biased region" description="Basic and acidic residues" evidence="1">
    <location>
        <begin position="87"/>
        <end position="120"/>
    </location>
</feature>
<keyword evidence="3" id="KW-1185">Reference proteome</keyword>
<feature type="region of interest" description="Disordered" evidence="1">
    <location>
        <begin position="1"/>
        <end position="57"/>
    </location>
</feature>
<dbReference type="AlphaFoldDB" id="A0A8S4QBI3"/>
<gene>
    <name evidence="2" type="ORF">OFUS_LOCUS26558</name>
</gene>
<protein>
    <submittedName>
        <fullName evidence="2">Uncharacterized protein</fullName>
    </submittedName>
</protein>
<feature type="non-terminal residue" evidence="2">
    <location>
        <position position="1"/>
    </location>
</feature>
<evidence type="ECO:0000313" key="3">
    <source>
        <dbReference type="Proteomes" id="UP000749559"/>
    </source>
</evidence>
<feature type="region of interest" description="Disordered" evidence="1">
    <location>
        <begin position="71"/>
        <end position="166"/>
    </location>
</feature>
<organism evidence="2 3">
    <name type="scientific">Owenia fusiformis</name>
    <name type="common">Polychaete worm</name>
    <dbReference type="NCBI Taxonomy" id="6347"/>
    <lineage>
        <taxon>Eukaryota</taxon>
        <taxon>Metazoa</taxon>
        <taxon>Spiralia</taxon>
        <taxon>Lophotrochozoa</taxon>
        <taxon>Annelida</taxon>
        <taxon>Polychaeta</taxon>
        <taxon>Sedentaria</taxon>
        <taxon>Canalipalpata</taxon>
        <taxon>Sabellida</taxon>
        <taxon>Oweniida</taxon>
        <taxon>Oweniidae</taxon>
        <taxon>Owenia</taxon>
    </lineage>
</organism>
<reference evidence="2" key="1">
    <citation type="submission" date="2022-03" db="EMBL/GenBank/DDBJ databases">
        <authorList>
            <person name="Martin C."/>
        </authorList>
    </citation>
    <scope>NUCLEOTIDE SEQUENCE</scope>
</reference>
<dbReference type="Proteomes" id="UP000749559">
    <property type="component" value="Unassembled WGS sequence"/>
</dbReference>
<proteinExistence type="predicted"/>
<dbReference type="EMBL" id="CAIIXF020000173">
    <property type="protein sequence ID" value="CAH1802919.1"/>
    <property type="molecule type" value="Genomic_DNA"/>
</dbReference>
<comment type="caution">
    <text evidence="2">The sequence shown here is derived from an EMBL/GenBank/DDBJ whole genome shotgun (WGS) entry which is preliminary data.</text>
</comment>